<organism evidence="2 3">
    <name type="scientific">Ciona intestinalis</name>
    <name type="common">Transparent sea squirt</name>
    <name type="synonym">Ascidia intestinalis</name>
    <dbReference type="NCBI Taxonomy" id="7719"/>
    <lineage>
        <taxon>Eukaryota</taxon>
        <taxon>Metazoa</taxon>
        <taxon>Chordata</taxon>
        <taxon>Tunicata</taxon>
        <taxon>Ascidiacea</taxon>
        <taxon>Phlebobranchia</taxon>
        <taxon>Cionidae</taxon>
        <taxon>Ciona</taxon>
    </lineage>
</organism>
<feature type="region of interest" description="Disordered" evidence="1">
    <location>
        <begin position="38"/>
        <end position="68"/>
    </location>
</feature>
<reference evidence="2" key="3">
    <citation type="submission" date="2025-08" db="UniProtKB">
        <authorList>
            <consortium name="Ensembl"/>
        </authorList>
    </citation>
    <scope>IDENTIFICATION</scope>
</reference>
<evidence type="ECO:0000256" key="1">
    <source>
        <dbReference type="SAM" id="MobiDB-lite"/>
    </source>
</evidence>
<evidence type="ECO:0000313" key="3">
    <source>
        <dbReference type="Proteomes" id="UP000008144"/>
    </source>
</evidence>
<dbReference type="AlphaFoldDB" id="H2XV76"/>
<dbReference type="HOGENOM" id="CLU_1340193_0_0_1"/>
<sequence length="205" mass="23270">MEELPNHLCEADDPGFYSFDDEICSISKQLAQYVNRRDNNDDDEAHTIFTSYPSTPSRSTSIESTTSTKINKSEPLLKIYCAESCNNAEIQRSTPTHSKNKSDSFCLEPDQKVNSTRSIQSVTPHETRSKQRSKLARKELTATIDRSQKLIKLKPQKQTKGIFPKWSRVGDLMTSSKSDITSSPDLPTLTRLNLNRHNTKSLHHK</sequence>
<dbReference type="Proteomes" id="UP000008144">
    <property type="component" value="Chromosome 10"/>
</dbReference>
<feature type="compositionally biased region" description="Polar residues" evidence="1">
    <location>
        <begin position="112"/>
        <end position="124"/>
    </location>
</feature>
<reference evidence="2" key="2">
    <citation type="journal article" date="2008" name="Genome Biol.">
        <title>Improved genome assembly and evidence-based global gene model set for the chordate Ciona intestinalis: new insight into intron and operon populations.</title>
        <authorList>
            <person name="Satou Y."/>
            <person name="Mineta K."/>
            <person name="Ogasawara M."/>
            <person name="Sasakura Y."/>
            <person name="Shoguchi E."/>
            <person name="Ueno K."/>
            <person name="Yamada L."/>
            <person name="Matsumoto J."/>
            <person name="Wasserscheid J."/>
            <person name="Dewar K."/>
            <person name="Wiley G.B."/>
            <person name="Macmil S.L."/>
            <person name="Roe B.A."/>
            <person name="Zeller R.W."/>
            <person name="Hastings K.E."/>
            <person name="Lemaire P."/>
            <person name="Lindquist E."/>
            <person name="Endo T."/>
            <person name="Hotta K."/>
            <person name="Inaba K."/>
        </authorList>
    </citation>
    <scope>NUCLEOTIDE SEQUENCE [LARGE SCALE GENOMIC DNA]</scope>
    <source>
        <strain evidence="2">wild type</strain>
    </source>
</reference>
<name>H2XV76_CIOIN</name>
<reference evidence="3" key="1">
    <citation type="journal article" date="2002" name="Science">
        <title>The draft genome of Ciona intestinalis: insights into chordate and vertebrate origins.</title>
        <authorList>
            <person name="Dehal P."/>
            <person name="Satou Y."/>
            <person name="Campbell R.K."/>
            <person name="Chapman J."/>
            <person name="Degnan B."/>
            <person name="De Tomaso A."/>
            <person name="Davidson B."/>
            <person name="Di Gregorio A."/>
            <person name="Gelpke M."/>
            <person name="Goodstein D.M."/>
            <person name="Harafuji N."/>
            <person name="Hastings K.E."/>
            <person name="Ho I."/>
            <person name="Hotta K."/>
            <person name="Huang W."/>
            <person name="Kawashima T."/>
            <person name="Lemaire P."/>
            <person name="Martinez D."/>
            <person name="Meinertzhagen I.A."/>
            <person name="Necula S."/>
            <person name="Nonaka M."/>
            <person name="Putnam N."/>
            <person name="Rash S."/>
            <person name="Saiga H."/>
            <person name="Satake M."/>
            <person name="Terry A."/>
            <person name="Yamada L."/>
            <person name="Wang H.G."/>
            <person name="Awazu S."/>
            <person name="Azumi K."/>
            <person name="Boore J."/>
            <person name="Branno M."/>
            <person name="Chin-Bow S."/>
            <person name="DeSantis R."/>
            <person name="Doyle S."/>
            <person name="Francino P."/>
            <person name="Keys D.N."/>
            <person name="Haga S."/>
            <person name="Hayashi H."/>
            <person name="Hino K."/>
            <person name="Imai K.S."/>
            <person name="Inaba K."/>
            <person name="Kano S."/>
            <person name="Kobayashi K."/>
            <person name="Kobayashi M."/>
            <person name="Lee B.I."/>
            <person name="Makabe K.W."/>
            <person name="Manohar C."/>
            <person name="Matassi G."/>
            <person name="Medina M."/>
            <person name="Mochizuki Y."/>
            <person name="Mount S."/>
            <person name="Morishita T."/>
            <person name="Miura S."/>
            <person name="Nakayama A."/>
            <person name="Nishizaka S."/>
            <person name="Nomoto H."/>
            <person name="Ohta F."/>
            <person name="Oishi K."/>
            <person name="Rigoutsos I."/>
            <person name="Sano M."/>
            <person name="Sasaki A."/>
            <person name="Sasakura Y."/>
            <person name="Shoguchi E."/>
            <person name="Shin-i T."/>
            <person name="Spagnuolo A."/>
            <person name="Stainier D."/>
            <person name="Suzuki M.M."/>
            <person name="Tassy O."/>
            <person name="Takatori N."/>
            <person name="Tokuoka M."/>
            <person name="Yagi K."/>
            <person name="Yoshizaki F."/>
            <person name="Wada S."/>
            <person name="Zhang C."/>
            <person name="Hyatt P.D."/>
            <person name="Larimer F."/>
            <person name="Detter C."/>
            <person name="Doggett N."/>
            <person name="Glavina T."/>
            <person name="Hawkins T."/>
            <person name="Richardson P."/>
            <person name="Lucas S."/>
            <person name="Kohara Y."/>
            <person name="Levine M."/>
            <person name="Satoh N."/>
            <person name="Rokhsar D.S."/>
        </authorList>
    </citation>
    <scope>NUCLEOTIDE SEQUENCE [LARGE SCALE GENOMIC DNA]</scope>
</reference>
<feature type="region of interest" description="Disordered" evidence="1">
    <location>
        <begin position="92"/>
        <end position="136"/>
    </location>
</feature>
<dbReference type="InParanoid" id="H2XV76"/>
<protein>
    <submittedName>
        <fullName evidence="2">Uncharacterized protein</fullName>
    </submittedName>
</protein>
<accession>H2XV76</accession>
<dbReference type="Ensembl" id="ENSCINT00000031942.1">
    <property type="protein sequence ID" value="ENSCINP00000033560.1"/>
    <property type="gene ID" value="ENSCING00000024397.1"/>
</dbReference>
<feature type="compositionally biased region" description="Low complexity" evidence="1">
    <location>
        <begin position="50"/>
        <end position="68"/>
    </location>
</feature>
<dbReference type="EMBL" id="EAAA01000477">
    <property type="status" value="NOT_ANNOTATED_CDS"/>
    <property type="molecule type" value="Genomic_DNA"/>
</dbReference>
<reference evidence="2" key="4">
    <citation type="submission" date="2025-09" db="UniProtKB">
        <authorList>
            <consortium name="Ensembl"/>
        </authorList>
    </citation>
    <scope>IDENTIFICATION</scope>
</reference>
<proteinExistence type="predicted"/>
<keyword evidence="3" id="KW-1185">Reference proteome</keyword>
<evidence type="ECO:0000313" key="2">
    <source>
        <dbReference type="Ensembl" id="ENSCINP00000033560.1"/>
    </source>
</evidence>